<organism evidence="8 9">
    <name type="scientific">Heliocybe sulcata</name>
    <dbReference type="NCBI Taxonomy" id="5364"/>
    <lineage>
        <taxon>Eukaryota</taxon>
        <taxon>Fungi</taxon>
        <taxon>Dikarya</taxon>
        <taxon>Basidiomycota</taxon>
        <taxon>Agaricomycotina</taxon>
        <taxon>Agaricomycetes</taxon>
        <taxon>Gloeophyllales</taxon>
        <taxon>Gloeophyllaceae</taxon>
        <taxon>Heliocybe</taxon>
    </lineage>
</organism>
<sequence>MSLFGSSTPGGSLFGNTNTNTNTQPGQTNATGTGGGLFGNLGSAPASTSTQPSLFGNTNTSQPSTAGTGSSLFGNTNASGTTGGGGLFSGGSSTTQPLAGGSLFGNTGTSTNPQQQQPASGGLFGSTTSTQPASGGLFGNTTTQSQPTSSLFGNTNASQQQQQPGGGLFGNTNTGSTQPSTGGLFGNTSTTTQPSGGGLSGNTNTGAGAQRSGGLFGSTGTSTNTQPSTGGLFSNTSNQNPASTGAGSSLFGSTSGGGLFSSTTQNAAAPPSTSSLFGSAQQQPSGSLFQSQAGPQTQNSLFGGSTLGQSTLGQPALGSSLLGATILGPSPLGGSLLSSRPAVVTSVQPADPQSQFVALQQRIEAIVAAWNPNSPDCRFQHFFYNLVDPSQVHLYGRPANATNEALWQKAVHENPDPSCLVPALAVGFDDLQKRVEAQSQQATAHQEKIKELRTRIENLARRHELSNSSRLHRAAALQAQVTHRVLKLVQHLHLLIPTLRSSSIRPEEEALRAALEDIDSEIRRPGGLGRLKGKLNELWALIGAVNAARERDGKRTEGGVGWAVVNEDGLQQIAQILMEQQAGLEHLTRILQRDLKDLAVVQGASVKSEDETEQQTDLLLSSTSTLRASALRR</sequence>
<keyword evidence="9" id="KW-1185">Reference proteome</keyword>
<keyword evidence="3" id="KW-0906">Nuclear pore complex</keyword>
<dbReference type="PANTHER" id="PTHR13000:SF0">
    <property type="entry name" value="NUCLEOPORIN P54"/>
    <property type="match status" value="1"/>
</dbReference>
<evidence type="ECO:0000256" key="3">
    <source>
        <dbReference type="ARBA" id="ARBA00023132"/>
    </source>
</evidence>
<dbReference type="InterPro" id="IPR024864">
    <property type="entry name" value="Nup54/Nup57/Nup44"/>
</dbReference>
<dbReference type="OrthoDB" id="6162375at2759"/>
<dbReference type="GO" id="GO:0044613">
    <property type="term" value="C:nuclear pore central transport channel"/>
    <property type="evidence" value="ECO:0007669"/>
    <property type="project" value="TreeGrafter"/>
</dbReference>
<feature type="coiled-coil region" evidence="5">
    <location>
        <begin position="428"/>
        <end position="469"/>
    </location>
</feature>
<evidence type="ECO:0000256" key="6">
    <source>
        <dbReference type="SAM" id="MobiDB-lite"/>
    </source>
</evidence>
<keyword evidence="3" id="KW-0811">Translocation</keyword>
<gene>
    <name evidence="8" type="ORF">OE88DRAFT_1312588</name>
</gene>
<dbReference type="Pfam" id="PF13874">
    <property type="entry name" value="Nup54"/>
    <property type="match status" value="1"/>
</dbReference>
<evidence type="ECO:0000256" key="5">
    <source>
        <dbReference type="SAM" id="Coils"/>
    </source>
</evidence>
<dbReference type="GO" id="GO:0006999">
    <property type="term" value="P:nuclear pore organization"/>
    <property type="evidence" value="ECO:0007669"/>
    <property type="project" value="TreeGrafter"/>
</dbReference>
<protein>
    <recommendedName>
        <fullName evidence="7">Nucleoporin Nup54 alpha-helical domain-containing protein</fullName>
    </recommendedName>
</protein>
<feature type="compositionally biased region" description="Polar residues" evidence="6">
    <location>
        <begin position="226"/>
        <end position="241"/>
    </location>
</feature>
<proteinExistence type="predicted"/>
<evidence type="ECO:0000256" key="1">
    <source>
        <dbReference type="ARBA" id="ARBA00004567"/>
    </source>
</evidence>
<dbReference type="EMBL" id="ML213508">
    <property type="protein sequence ID" value="TFK52881.1"/>
    <property type="molecule type" value="Genomic_DNA"/>
</dbReference>
<comment type="subcellular location">
    <subcellularLocation>
        <location evidence="1">Nucleus</location>
        <location evidence="1">Nuclear pore complex</location>
    </subcellularLocation>
</comment>
<dbReference type="InterPro" id="IPR025574">
    <property type="entry name" value="Nucleoporin_FG_rpt"/>
</dbReference>
<dbReference type="GO" id="GO:0036228">
    <property type="term" value="P:protein localization to nuclear inner membrane"/>
    <property type="evidence" value="ECO:0007669"/>
    <property type="project" value="TreeGrafter"/>
</dbReference>
<dbReference type="GO" id="GO:0017056">
    <property type="term" value="F:structural constituent of nuclear pore"/>
    <property type="evidence" value="ECO:0007669"/>
    <property type="project" value="TreeGrafter"/>
</dbReference>
<evidence type="ECO:0000313" key="9">
    <source>
        <dbReference type="Proteomes" id="UP000305948"/>
    </source>
</evidence>
<feature type="compositionally biased region" description="Polar residues" evidence="6">
    <location>
        <begin position="45"/>
        <end position="78"/>
    </location>
</feature>
<feature type="region of interest" description="Disordered" evidence="6">
    <location>
        <begin position="1"/>
        <end position="307"/>
    </location>
</feature>
<dbReference type="Gene3D" id="1.20.5.170">
    <property type="match status" value="1"/>
</dbReference>
<keyword evidence="3" id="KW-0653">Protein transport</keyword>
<evidence type="ECO:0000259" key="7">
    <source>
        <dbReference type="Pfam" id="PF13874"/>
    </source>
</evidence>
<keyword evidence="5" id="KW-0175">Coiled coil</keyword>
<name>A0A5C3NH61_9AGAM</name>
<dbReference type="GO" id="GO:0006607">
    <property type="term" value="P:NLS-bearing protein import into nucleus"/>
    <property type="evidence" value="ECO:0007669"/>
    <property type="project" value="TreeGrafter"/>
</dbReference>
<evidence type="ECO:0000313" key="8">
    <source>
        <dbReference type="EMBL" id="TFK52881.1"/>
    </source>
</evidence>
<accession>A0A5C3NH61</accession>
<dbReference type="PANTHER" id="PTHR13000">
    <property type="entry name" value="NUCLEOPORIN P54"/>
    <property type="match status" value="1"/>
</dbReference>
<keyword evidence="2" id="KW-0813">Transport</keyword>
<dbReference type="InterPro" id="IPR025712">
    <property type="entry name" value="Nup54_alpha-helical_dom"/>
</dbReference>
<dbReference type="Pfam" id="PF13634">
    <property type="entry name" value="Nucleoporin_FG"/>
    <property type="match status" value="2"/>
</dbReference>
<feature type="compositionally biased region" description="Polar residues" evidence="6">
    <location>
        <begin position="170"/>
        <end position="194"/>
    </location>
</feature>
<feature type="compositionally biased region" description="Polar residues" evidence="6">
    <location>
        <begin position="265"/>
        <end position="307"/>
    </location>
</feature>
<feature type="compositionally biased region" description="Polar residues" evidence="6">
    <location>
        <begin position="1"/>
        <end position="10"/>
    </location>
</feature>
<keyword evidence="3" id="KW-0509">mRNA transport</keyword>
<reference evidence="8 9" key="1">
    <citation type="journal article" date="2019" name="Nat. Ecol. Evol.">
        <title>Megaphylogeny resolves global patterns of mushroom evolution.</title>
        <authorList>
            <person name="Varga T."/>
            <person name="Krizsan K."/>
            <person name="Foldi C."/>
            <person name="Dima B."/>
            <person name="Sanchez-Garcia M."/>
            <person name="Sanchez-Ramirez S."/>
            <person name="Szollosi G.J."/>
            <person name="Szarkandi J.G."/>
            <person name="Papp V."/>
            <person name="Albert L."/>
            <person name="Andreopoulos W."/>
            <person name="Angelini C."/>
            <person name="Antonin V."/>
            <person name="Barry K.W."/>
            <person name="Bougher N.L."/>
            <person name="Buchanan P."/>
            <person name="Buyck B."/>
            <person name="Bense V."/>
            <person name="Catcheside P."/>
            <person name="Chovatia M."/>
            <person name="Cooper J."/>
            <person name="Damon W."/>
            <person name="Desjardin D."/>
            <person name="Finy P."/>
            <person name="Geml J."/>
            <person name="Haridas S."/>
            <person name="Hughes K."/>
            <person name="Justo A."/>
            <person name="Karasinski D."/>
            <person name="Kautmanova I."/>
            <person name="Kiss B."/>
            <person name="Kocsube S."/>
            <person name="Kotiranta H."/>
            <person name="LaButti K.M."/>
            <person name="Lechner B.E."/>
            <person name="Liimatainen K."/>
            <person name="Lipzen A."/>
            <person name="Lukacs Z."/>
            <person name="Mihaltcheva S."/>
            <person name="Morgado L.N."/>
            <person name="Niskanen T."/>
            <person name="Noordeloos M.E."/>
            <person name="Ohm R.A."/>
            <person name="Ortiz-Santana B."/>
            <person name="Ovrebo C."/>
            <person name="Racz N."/>
            <person name="Riley R."/>
            <person name="Savchenko A."/>
            <person name="Shiryaev A."/>
            <person name="Soop K."/>
            <person name="Spirin V."/>
            <person name="Szebenyi C."/>
            <person name="Tomsovsky M."/>
            <person name="Tulloss R.E."/>
            <person name="Uehling J."/>
            <person name="Grigoriev I.V."/>
            <person name="Vagvolgyi C."/>
            <person name="Papp T."/>
            <person name="Martin F.M."/>
            <person name="Miettinen O."/>
            <person name="Hibbett D.S."/>
            <person name="Nagy L.G."/>
        </authorList>
    </citation>
    <scope>NUCLEOTIDE SEQUENCE [LARGE SCALE GENOMIC DNA]</scope>
    <source>
        <strain evidence="8 9">OMC1185</strain>
    </source>
</reference>
<feature type="domain" description="Nucleoporin Nup54 alpha-helical" evidence="7">
    <location>
        <begin position="400"/>
        <end position="541"/>
    </location>
</feature>
<dbReference type="Proteomes" id="UP000305948">
    <property type="component" value="Unassembled WGS sequence"/>
</dbReference>
<feature type="compositionally biased region" description="Polar residues" evidence="6">
    <location>
        <begin position="104"/>
        <end position="158"/>
    </location>
</feature>
<dbReference type="STRING" id="5364.A0A5C3NH61"/>
<feature type="compositionally biased region" description="Low complexity" evidence="6">
    <location>
        <begin position="242"/>
        <end position="253"/>
    </location>
</feature>
<feature type="compositionally biased region" description="Low complexity" evidence="6">
    <location>
        <begin position="201"/>
        <end position="225"/>
    </location>
</feature>
<keyword evidence="4" id="KW-0539">Nucleus</keyword>
<evidence type="ECO:0000256" key="4">
    <source>
        <dbReference type="ARBA" id="ARBA00023242"/>
    </source>
</evidence>
<dbReference type="AlphaFoldDB" id="A0A5C3NH61"/>
<feature type="compositionally biased region" description="Low complexity" evidence="6">
    <location>
        <begin position="15"/>
        <end position="31"/>
    </location>
</feature>
<evidence type="ECO:0000256" key="2">
    <source>
        <dbReference type="ARBA" id="ARBA00022448"/>
    </source>
</evidence>